<evidence type="ECO:0008006" key="3">
    <source>
        <dbReference type="Google" id="ProtNLM"/>
    </source>
</evidence>
<reference evidence="1 2" key="1">
    <citation type="journal article" date="2019" name="ACS Chem. Biol.">
        <title>Identification and Mobilization of a Cryptic Antibiotic Biosynthesis Gene Locus from a Human-Pathogenic Nocardia Isolate.</title>
        <authorList>
            <person name="Herisse M."/>
            <person name="Ishida K."/>
            <person name="Porter J.L."/>
            <person name="Howden B."/>
            <person name="Hertweck C."/>
            <person name="Stinear T.P."/>
            <person name="Pidot S.J."/>
        </authorList>
    </citation>
    <scope>NUCLEOTIDE SEQUENCE [LARGE SCALE GENOMIC DNA]</scope>
    <source>
        <strain evidence="1 2">AUSMDU00012717</strain>
    </source>
</reference>
<organism evidence="1 2">
    <name type="scientific">Nocardia arthritidis</name>
    <dbReference type="NCBI Taxonomy" id="228602"/>
    <lineage>
        <taxon>Bacteria</taxon>
        <taxon>Bacillati</taxon>
        <taxon>Actinomycetota</taxon>
        <taxon>Actinomycetes</taxon>
        <taxon>Mycobacteriales</taxon>
        <taxon>Nocardiaceae</taxon>
        <taxon>Nocardia</taxon>
    </lineage>
</organism>
<dbReference type="GO" id="GO:0009306">
    <property type="term" value="P:protein secretion"/>
    <property type="evidence" value="ECO:0007669"/>
    <property type="project" value="InterPro"/>
</dbReference>
<dbReference type="Pfam" id="PF10824">
    <property type="entry name" value="T7SS_ESX_EspC"/>
    <property type="match status" value="1"/>
</dbReference>
<keyword evidence="2" id="KW-1185">Reference proteome</keyword>
<proteinExistence type="predicted"/>
<dbReference type="Proteomes" id="UP000503540">
    <property type="component" value="Chromosome"/>
</dbReference>
<protein>
    <recommendedName>
        <fullName evidence="3">ESX-1 secretion-associated protein</fullName>
    </recommendedName>
</protein>
<gene>
    <name evidence="1" type="ORF">F5544_06420</name>
</gene>
<evidence type="ECO:0000313" key="2">
    <source>
        <dbReference type="Proteomes" id="UP000503540"/>
    </source>
</evidence>
<evidence type="ECO:0000313" key="1">
    <source>
        <dbReference type="EMBL" id="QIS09195.1"/>
    </source>
</evidence>
<dbReference type="InterPro" id="IPR022536">
    <property type="entry name" value="EspC"/>
</dbReference>
<dbReference type="AlphaFoldDB" id="A0A6G9Y7G1"/>
<dbReference type="KEGG" id="nah:F5544_06420"/>
<dbReference type="RefSeq" id="WP_428847119.1">
    <property type="nucleotide sequence ID" value="NZ_CP046172.1"/>
</dbReference>
<dbReference type="EMBL" id="CP046172">
    <property type="protein sequence ID" value="QIS09195.1"/>
    <property type="molecule type" value="Genomic_DNA"/>
</dbReference>
<name>A0A6G9Y7G1_9NOCA</name>
<accession>A0A6G9Y7G1</accession>
<sequence length="156" mass="16698">MCRVGGHMDDFMAAPAKVAGFGTDLKSIADHFWSSASSITGAISLPNQATGLLSTLATSFQIFHENITAAHQQNRNKLDSLGQELGNASQRYQNQDQQYADALAAATSGISPDAVSAVARQRRLARFASADCNSPACRRFRMTSSRCGVSWRPGSD</sequence>